<comment type="caution">
    <text evidence="2">The sequence shown here is derived from an EMBL/GenBank/DDBJ whole genome shotgun (WGS) entry which is preliminary data.</text>
</comment>
<accession>A0ABR4EM11</accession>
<dbReference type="Proteomes" id="UP001600888">
    <property type="component" value="Unassembled WGS sequence"/>
</dbReference>
<evidence type="ECO:0000313" key="2">
    <source>
        <dbReference type="EMBL" id="KAL2283375.1"/>
    </source>
</evidence>
<organism evidence="2 3">
    <name type="scientific">Diaporthe vaccinii</name>
    <dbReference type="NCBI Taxonomy" id="105482"/>
    <lineage>
        <taxon>Eukaryota</taxon>
        <taxon>Fungi</taxon>
        <taxon>Dikarya</taxon>
        <taxon>Ascomycota</taxon>
        <taxon>Pezizomycotina</taxon>
        <taxon>Sordariomycetes</taxon>
        <taxon>Sordariomycetidae</taxon>
        <taxon>Diaporthales</taxon>
        <taxon>Diaporthaceae</taxon>
        <taxon>Diaporthe</taxon>
        <taxon>Diaporthe eres species complex</taxon>
    </lineage>
</organism>
<reference evidence="2 3" key="1">
    <citation type="submission" date="2024-03" db="EMBL/GenBank/DDBJ databases">
        <title>A high-quality draft genome sequence of Diaporthe vaccinii, a causative agent of upright dieback and viscid rot disease in cranberry plants.</title>
        <authorList>
            <person name="Sarrasin M."/>
            <person name="Lang B.F."/>
            <person name="Burger G."/>
        </authorList>
    </citation>
    <scope>NUCLEOTIDE SEQUENCE [LARGE SCALE GENOMIC DNA]</scope>
    <source>
        <strain evidence="2 3">IS7</strain>
    </source>
</reference>
<evidence type="ECO:0000256" key="1">
    <source>
        <dbReference type="SAM" id="MobiDB-lite"/>
    </source>
</evidence>
<dbReference type="EMBL" id="JBAWTH010000043">
    <property type="protein sequence ID" value="KAL2283375.1"/>
    <property type="molecule type" value="Genomic_DNA"/>
</dbReference>
<gene>
    <name evidence="2" type="ORF">FJTKL_09983</name>
</gene>
<keyword evidence="3" id="KW-1185">Reference proteome</keyword>
<proteinExistence type="predicted"/>
<sequence>MDRTGQSGCAHWIFCVSQDQRLELFRLMAVEDSRISGEQPSPYLPRPARSQQGKVPAEGGEGACPWYRVTNHPKMYI</sequence>
<feature type="region of interest" description="Disordered" evidence="1">
    <location>
        <begin position="36"/>
        <end position="59"/>
    </location>
</feature>
<evidence type="ECO:0000313" key="3">
    <source>
        <dbReference type="Proteomes" id="UP001600888"/>
    </source>
</evidence>
<protein>
    <submittedName>
        <fullName evidence="2">Uncharacterized protein</fullName>
    </submittedName>
</protein>
<name>A0ABR4EM11_9PEZI</name>